<dbReference type="GO" id="GO:1990481">
    <property type="term" value="P:mRNA pseudouridine synthesis"/>
    <property type="evidence" value="ECO:0007669"/>
    <property type="project" value="TreeGrafter"/>
</dbReference>
<dbReference type="GO" id="GO:0003723">
    <property type="term" value="F:RNA binding"/>
    <property type="evidence" value="ECO:0007669"/>
    <property type="project" value="InterPro"/>
</dbReference>
<evidence type="ECO:0000256" key="5">
    <source>
        <dbReference type="HAMAP-Rule" id="MF_01080"/>
    </source>
</evidence>
<comment type="function">
    <text evidence="5">Responsible for synthesis of pseudouridine from uracil-55 in the psi GC loop of transfer RNAs.</text>
</comment>
<dbReference type="NCBIfam" id="TIGR00431">
    <property type="entry name" value="TruB"/>
    <property type="match status" value="1"/>
</dbReference>
<evidence type="ECO:0000256" key="4">
    <source>
        <dbReference type="ARBA" id="ARBA00023235"/>
    </source>
</evidence>
<dbReference type="InterPro" id="IPR020103">
    <property type="entry name" value="PsdUridine_synth_cat_dom_sf"/>
</dbReference>
<dbReference type="OrthoDB" id="9802309at2"/>
<dbReference type="Pfam" id="PF16198">
    <property type="entry name" value="TruB_C_2"/>
    <property type="match status" value="1"/>
</dbReference>
<comment type="catalytic activity">
    <reaction evidence="1 5">
        <text>uridine(55) in tRNA = pseudouridine(55) in tRNA</text>
        <dbReference type="Rhea" id="RHEA:42532"/>
        <dbReference type="Rhea" id="RHEA-COMP:10101"/>
        <dbReference type="Rhea" id="RHEA-COMP:10102"/>
        <dbReference type="ChEBI" id="CHEBI:65314"/>
        <dbReference type="ChEBI" id="CHEBI:65315"/>
        <dbReference type="EC" id="5.4.99.25"/>
    </reaction>
</comment>
<comment type="caution">
    <text evidence="8">The sequence shown here is derived from an EMBL/GenBank/DDBJ whole genome shotgun (WGS) entry which is preliminary data.</text>
</comment>
<dbReference type="GO" id="GO:0160148">
    <property type="term" value="F:tRNA pseudouridine(55) synthase activity"/>
    <property type="evidence" value="ECO:0007669"/>
    <property type="project" value="UniProtKB-EC"/>
</dbReference>
<feature type="domain" description="Pseudouridine synthase II N-terminal" evidence="6">
    <location>
        <begin position="32"/>
        <end position="180"/>
    </location>
</feature>
<dbReference type="PANTHER" id="PTHR13767:SF2">
    <property type="entry name" value="PSEUDOURIDYLATE SYNTHASE TRUB1"/>
    <property type="match status" value="1"/>
</dbReference>
<accession>A0A2P2EDS2</accession>
<reference evidence="8 9" key="1">
    <citation type="journal article" date="2018" name="Genome Announc.">
        <title>Draft Genome Sequence of "Candidatus Phycosocius bacilliformis," an Alphaproteobacterial Ectosymbiont of the Hydrocarbon-Producing Green Alga Botryococcus braunii.</title>
        <authorList>
            <person name="Tanabe Y."/>
            <person name="Yamaguchi H."/>
            <person name="Watanabe M.M."/>
        </authorList>
    </citation>
    <scope>NUCLEOTIDE SEQUENCE [LARGE SCALE GENOMIC DNA]</scope>
    <source>
        <strain evidence="8 9">BOTRYCO-2</strain>
    </source>
</reference>
<feature type="active site" description="Nucleophile" evidence="5">
    <location>
        <position position="47"/>
    </location>
</feature>
<dbReference type="InterPro" id="IPR032819">
    <property type="entry name" value="TruB_C"/>
</dbReference>
<dbReference type="InterPro" id="IPR002501">
    <property type="entry name" value="PsdUridine_synth_N"/>
</dbReference>
<evidence type="ECO:0000313" key="8">
    <source>
        <dbReference type="EMBL" id="GBF59219.1"/>
    </source>
</evidence>
<evidence type="ECO:0000313" key="9">
    <source>
        <dbReference type="Proteomes" id="UP000245086"/>
    </source>
</evidence>
<evidence type="ECO:0000256" key="1">
    <source>
        <dbReference type="ARBA" id="ARBA00000385"/>
    </source>
</evidence>
<keyword evidence="4 5" id="KW-0413">Isomerase</keyword>
<sequence>MSRRKKGQDVHGWLVLDKDLHLTSTDAVTRVRRAFDARKAGHAGTLDPLATGILPIALGEATKTVAWLMEAEKSYRFTIAWGASTDTQDREGKIIATSDVRPSKTAIEEALAGFIGEIQQVPPIYSAIKVAGERAYDLARDGEVPELQARTVVLHEAHLVDMPDADHATIECRCGKGFYVRALARDLASVLGAEGHVSALRRTSVGPFHESAAITLEKLQELCHSDAASEGLLPVETALDDIPALAVTAEEAFRLRQGRGIVLLPHQVEELRSKRKPRIVSGEDMSRAALALLHGQAVAIGDARAGRFEPIRVFQLSARD</sequence>
<dbReference type="CDD" id="cd02573">
    <property type="entry name" value="PseudoU_synth_EcTruB"/>
    <property type="match status" value="1"/>
</dbReference>
<dbReference type="RefSeq" id="WP_108986112.1">
    <property type="nucleotide sequence ID" value="NZ_BFBR01000011.1"/>
</dbReference>
<comment type="similarity">
    <text evidence="2 5">Belongs to the pseudouridine synthase TruB family. Type 1 subfamily.</text>
</comment>
<dbReference type="Gene3D" id="3.30.2350.10">
    <property type="entry name" value="Pseudouridine synthase"/>
    <property type="match status" value="1"/>
</dbReference>
<protein>
    <recommendedName>
        <fullName evidence="5">tRNA pseudouridine synthase B</fullName>
        <ecNumber evidence="5">5.4.99.25</ecNumber>
    </recommendedName>
    <alternativeName>
        <fullName evidence="5">tRNA pseudouridine(55) synthase</fullName>
        <shortName evidence="5">Psi55 synthase</shortName>
    </alternativeName>
    <alternativeName>
        <fullName evidence="5">tRNA pseudouridylate synthase</fullName>
    </alternativeName>
    <alternativeName>
        <fullName evidence="5">tRNA-uridine isomerase</fullName>
    </alternativeName>
</protein>
<evidence type="ECO:0000256" key="3">
    <source>
        <dbReference type="ARBA" id="ARBA00022694"/>
    </source>
</evidence>
<feature type="domain" description="tRNA pseudouridylate synthase B C-terminal" evidence="7">
    <location>
        <begin position="181"/>
        <end position="239"/>
    </location>
</feature>
<keyword evidence="9" id="KW-1185">Reference proteome</keyword>
<organism evidence="8 9">
    <name type="scientific">Candidatus Phycosocius bacilliformis</name>
    <dbReference type="NCBI Taxonomy" id="1445552"/>
    <lineage>
        <taxon>Bacteria</taxon>
        <taxon>Pseudomonadati</taxon>
        <taxon>Pseudomonadota</taxon>
        <taxon>Alphaproteobacteria</taxon>
        <taxon>Caulobacterales</taxon>
        <taxon>Caulobacterales incertae sedis</taxon>
        <taxon>Candidatus Phycosocius</taxon>
    </lineage>
</organism>
<dbReference type="EC" id="5.4.99.25" evidence="5"/>
<dbReference type="HAMAP" id="MF_01080">
    <property type="entry name" value="TruB_bact"/>
    <property type="match status" value="1"/>
</dbReference>
<dbReference type="AlphaFoldDB" id="A0A2P2EDS2"/>
<evidence type="ECO:0000259" key="6">
    <source>
        <dbReference type="Pfam" id="PF01509"/>
    </source>
</evidence>
<dbReference type="InterPro" id="IPR014780">
    <property type="entry name" value="tRNA_psdUridine_synth_TruB"/>
</dbReference>
<evidence type="ECO:0000259" key="7">
    <source>
        <dbReference type="Pfam" id="PF16198"/>
    </source>
</evidence>
<dbReference type="GO" id="GO:0031119">
    <property type="term" value="P:tRNA pseudouridine synthesis"/>
    <property type="evidence" value="ECO:0007669"/>
    <property type="project" value="UniProtKB-UniRule"/>
</dbReference>
<dbReference type="Proteomes" id="UP000245086">
    <property type="component" value="Unassembled WGS sequence"/>
</dbReference>
<dbReference type="EMBL" id="BFBR01000011">
    <property type="protein sequence ID" value="GBF59219.1"/>
    <property type="molecule type" value="Genomic_DNA"/>
</dbReference>
<proteinExistence type="inferred from homology"/>
<keyword evidence="3 5" id="KW-0819">tRNA processing</keyword>
<dbReference type="Pfam" id="PF01509">
    <property type="entry name" value="TruB_N"/>
    <property type="match status" value="1"/>
</dbReference>
<evidence type="ECO:0000256" key="2">
    <source>
        <dbReference type="ARBA" id="ARBA00005642"/>
    </source>
</evidence>
<dbReference type="PANTHER" id="PTHR13767">
    <property type="entry name" value="TRNA-PSEUDOURIDINE SYNTHASE"/>
    <property type="match status" value="1"/>
</dbReference>
<gene>
    <name evidence="5 8" type="primary">truB</name>
    <name evidence="8" type="ORF">PbB2_02911</name>
</gene>
<name>A0A2P2EDS2_9PROT</name>
<dbReference type="SUPFAM" id="SSF55120">
    <property type="entry name" value="Pseudouridine synthase"/>
    <property type="match status" value="1"/>
</dbReference>